<name>A0AA88T9H7_TACVA</name>
<sequence>MRAETLIIDLILLSLSHGQQMDSKMISFSPGVHLFVKGVHVKTVAPKLQILLPLELWMETCDASMPDGMFTALGLFYPKPGYKLKRDDVYRCEVEQNGIIYHEEVWPSNCEQTP</sequence>
<feature type="signal peptide" evidence="1">
    <location>
        <begin position="1"/>
        <end position="18"/>
    </location>
</feature>
<feature type="chain" id="PRO_5041638401" evidence="1">
    <location>
        <begin position="19"/>
        <end position="114"/>
    </location>
</feature>
<reference evidence="2" key="1">
    <citation type="submission" date="2023-08" db="EMBL/GenBank/DDBJ databases">
        <title>Pelteobagrus vachellii genome.</title>
        <authorList>
            <person name="Liu H."/>
        </authorList>
    </citation>
    <scope>NUCLEOTIDE SEQUENCE</scope>
    <source>
        <strain evidence="2">PRFRI_2022a</strain>
        <tissue evidence="2">Muscle</tissue>
    </source>
</reference>
<organism evidence="2 3">
    <name type="scientific">Tachysurus vachellii</name>
    <name type="common">Darkbarbel catfish</name>
    <name type="synonym">Pelteobagrus vachellii</name>
    <dbReference type="NCBI Taxonomy" id="175792"/>
    <lineage>
        <taxon>Eukaryota</taxon>
        <taxon>Metazoa</taxon>
        <taxon>Chordata</taxon>
        <taxon>Craniata</taxon>
        <taxon>Vertebrata</taxon>
        <taxon>Euteleostomi</taxon>
        <taxon>Actinopterygii</taxon>
        <taxon>Neopterygii</taxon>
        <taxon>Teleostei</taxon>
        <taxon>Ostariophysi</taxon>
        <taxon>Siluriformes</taxon>
        <taxon>Bagridae</taxon>
        <taxon>Tachysurus</taxon>
    </lineage>
</organism>
<comment type="caution">
    <text evidence="2">The sequence shown here is derived from an EMBL/GenBank/DDBJ whole genome shotgun (WGS) entry which is preliminary data.</text>
</comment>
<dbReference type="AlphaFoldDB" id="A0AA88T9H7"/>
<gene>
    <name evidence="2" type="ORF">Q7C36_000884</name>
</gene>
<evidence type="ECO:0000256" key="1">
    <source>
        <dbReference type="SAM" id="SignalP"/>
    </source>
</evidence>
<keyword evidence="1" id="KW-0732">Signal</keyword>
<keyword evidence="3" id="KW-1185">Reference proteome</keyword>
<protein>
    <submittedName>
        <fullName evidence="2">Uncharacterized protein</fullName>
    </submittedName>
</protein>
<evidence type="ECO:0000313" key="3">
    <source>
        <dbReference type="Proteomes" id="UP001187315"/>
    </source>
</evidence>
<dbReference type="Proteomes" id="UP001187315">
    <property type="component" value="Unassembled WGS sequence"/>
</dbReference>
<evidence type="ECO:0000313" key="2">
    <source>
        <dbReference type="EMBL" id="KAK2869013.1"/>
    </source>
</evidence>
<dbReference type="EMBL" id="JAVHJS010000001">
    <property type="protein sequence ID" value="KAK2869013.1"/>
    <property type="molecule type" value="Genomic_DNA"/>
</dbReference>
<accession>A0AA88T9H7</accession>
<proteinExistence type="predicted"/>